<gene>
    <name evidence="2" type="ORF">ISN44_As08g033080</name>
</gene>
<comment type="caution">
    <text evidence="2">The sequence shown here is derived from an EMBL/GenBank/DDBJ whole genome shotgun (WGS) entry which is preliminary data.</text>
</comment>
<evidence type="ECO:0000259" key="1">
    <source>
        <dbReference type="Pfam" id="PF03732"/>
    </source>
</evidence>
<name>A0A8T2BE74_ARASU</name>
<evidence type="ECO:0000313" key="3">
    <source>
        <dbReference type="Proteomes" id="UP000694251"/>
    </source>
</evidence>
<protein>
    <recommendedName>
        <fullName evidence="1">Retrotransposon gag domain-containing protein</fullName>
    </recommendedName>
</protein>
<sequence>MAETRSQAPIKEMVAREATAVVRETVAEMWFRSRSRYADPERLETVDFPRFHGDKILDWLFQIEQFFLIERTPEELKVGIASIHFDDIAATLHQSIVQSMWWKHVRHDWCSYKLLLQVRYNKHVDDSIAKLKLLKETEGIEVYHARFESISTSVKLDEDYLVSLYLKGLRSDTQVNRDSELQAEVDNEEEGIEVEMKSIVLEDNLVHGAIMEEASTPQFQMMREHGHTSHLKLMSDKREHEAMFIAARTVHVRCLLGIMLGILESTAGHGQQVVSEQILMVNERLLQTSLVLQQAMRNKKLKFSKRWWFKYKLVEEGKKRLHIQLRYQCLLELQEWFNNWASSESLRKHKKIELFTNDWIVSGNCPQVQRLDVLKMNEVGFTKDGELHIAFKNRRKVNNSFLDKVVNQQLEWGDCAENLIEDVLQPTSSPKPDLIHNKKMVTEADSILDSTCVHQVLQHQIFLRRRIRSHKIQQRRKMGYAYSIREQNGKWKKLLCSRRLVIYKLGCKAKTIAEMSQYGDQLVKMEFAKVERMLEVTQNQTFDPGTRLELQETLRSTFQAELLQWC</sequence>
<dbReference type="EMBL" id="JAEFBJ010000008">
    <property type="protein sequence ID" value="KAG7583792.1"/>
    <property type="molecule type" value="Genomic_DNA"/>
</dbReference>
<keyword evidence="3" id="KW-1185">Reference proteome</keyword>
<accession>A0A8T2BE74</accession>
<feature type="domain" description="Retrotransposon gag" evidence="1">
    <location>
        <begin position="80"/>
        <end position="170"/>
    </location>
</feature>
<dbReference type="Pfam" id="PF03732">
    <property type="entry name" value="Retrotrans_gag"/>
    <property type="match status" value="1"/>
</dbReference>
<evidence type="ECO:0000313" key="2">
    <source>
        <dbReference type="EMBL" id="KAG7583792.1"/>
    </source>
</evidence>
<reference evidence="2 3" key="1">
    <citation type="submission" date="2020-12" db="EMBL/GenBank/DDBJ databases">
        <title>Concerted genomic and epigenomic changes stabilize Arabidopsis allopolyploids.</title>
        <authorList>
            <person name="Chen Z."/>
        </authorList>
    </citation>
    <scope>NUCLEOTIDE SEQUENCE [LARGE SCALE GENOMIC DNA]</scope>
    <source>
        <strain evidence="2">As9502</strain>
        <tissue evidence="2">Leaf</tissue>
    </source>
</reference>
<dbReference type="InterPro" id="IPR005162">
    <property type="entry name" value="Retrotrans_gag_dom"/>
</dbReference>
<dbReference type="OrthoDB" id="1742322at2759"/>
<proteinExistence type="predicted"/>
<dbReference type="Proteomes" id="UP000694251">
    <property type="component" value="Chromosome 8"/>
</dbReference>
<dbReference type="AlphaFoldDB" id="A0A8T2BE74"/>
<organism evidence="2 3">
    <name type="scientific">Arabidopsis suecica</name>
    <name type="common">Swedish thale-cress</name>
    <name type="synonym">Cardaminopsis suecica</name>
    <dbReference type="NCBI Taxonomy" id="45249"/>
    <lineage>
        <taxon>Eukaryota</taxon>
        <taxon>Viridiplantae</taxon>
        <taxon>Streptophyta</taxon>
        <taxon>Embryophyta</taxon>
        <taxon>Tracheophyta</taxon>
        <taxon>Spermatophyta</taxon>
        <taxon>Magnoliopsida</taxon>
        <taxon>eudicotyledons</taxon>
        <taxon>Gunneridae</taxon>
        <taxon>Pentapetalae</taxon>
        <taxon>rosids</taxon>
        <taxon>malvids</taxon>
        <taxon>Brassicales</taxon>
        <taxon>Brassicaceae</taxon>
        <taxon>Camelineae</taxon>
        <taxon>Arabidopsis</taxon>
    </lineage>
</organism>